<keyword evidence="5" id="KW-0663">Pyridoxal phosphate</keyword>
<dbReference type="PANTHER" id="PTHR46383">
    <property type="entry name" value="ASPARTATE AMINOTRANSFERASE"/>
    <property type="match status" value="1"/>
</dbReference>
<dbReference type="InterPro" id="IPR050596">
    <property type="entry name" value="AspAT/PAT-like"/>
</dbReference>
<sequence length="397" mass="44946">MDVFSDRVLLTEESPIRKLVPFAEMAKKRGVRIHHLNIGQPDLKTPEVFFERIYENKPEVVYYSHSAGIWELREAFASYYKRRQRVDVKPENVLVTNGGSEAILFSFAVIANPGDEILVLEPFYANYNAFAKIAGVKLIPVTRRMEEGFAIPQNLESFINERTRGIVLSNPCNPTGVVYGKDEMRYLVEIAERHGLFLIVDEVYSEIVFRGEFASALSIESDKVVVIDSVSKKFSACGARVGCLITRNEELISHAMKLAQGRLAPPLLEQIGSVGLLNLDDSFFDFVRETYRERVETVLKKLEEHGLKRFTKPSGAFYITAELPVEDAEEFARWMLTDFNMDGETTMVAPLRGFYLTPGLGKKEIRIACVLEKDLLSRAIDVLMEGLKMFCSSRISC</sequence>
<dbReference type="GO" id="GO:0008483">
    <property type="term" value="F:transaminase activity"/>
    <property type="evidence" value="ECO:0007669"/>
    <property type="project" value="UniProtKB-KW"/>
</dbReference>
<dbReference type="Gene3D" id="3.90.1150.10">
    <property type="entry name" value="Aspartate Aminotransferase, domain 1"/>
    <property type="match status" value="1"/>
</dbReference>
<dbReference type="InterPro" id="IPR004838">
    <property type="entry name" value="NHTrfase_class1_PyrdxlP-BS"/>
</dbReference>
<evidence type="ECO:0000313" key="9">
    <source>
        <dbReference type="Proteomes" id="UP000000940"/>
    </source>
</evidence>
<dbReference type="PROSITE" id="PS00105">
    <property type="entry name" value="AA_TRANSFER_CLASS_1"/>
    <property type="match status" value="1"/>
</dbReference>
<comment type="cofactor">
    <cofactor evidence="1 6">
        <name>pyridoxal 5'-phosphate</name>
        <dbReference type="ChEBI" id="CHEBI:597326"/>
    </cofactor>
</comment>
<dbReference type="GO" id="GO:0030170">
    <property type="term" value="F:pyridoxal phosphate binding"/>
    <property type="evidence" value="ECO:0007669"/>
    <property type="project" value="InterPro"/>
</dbReference>
<dbReference type="KEGG" id="tnp:Tnap_1108"/>
<dbReference type="SUPFAM" id="SSF53383">
    <property type="entry name" value="PLP-dependent transferases"/>
    <property type="match status" value="1"/>
</dbReference>
<gene>
    <name evidence="8" type="ordered locus">Tnap_1108</name>
</gene>
<evidence type="ECO:0000256" key="2">
    <source>
        <dbReference type="ARBA" id="ARBA00007441"/>
    </source>
</evidence>
<reference evidence="8 9" key="1">
    <citation type="submission" date="2009-12" db="EMBL/GenBank/DDBJ databases">
        <title>Complete sequence of Thermotoga petrophila RKU-1.</title>
        <authorList>
            <consortium name="US DOE Joint Genome Institute"/>
            <person name="Lucas S."/>
            <person name="Copeland A."/>
            <person name="Lapidus A."/>
            <person name="Glavina del Rio T."/>
            <person name="Dalin E."/>
            <person name="Tice H."/>
            <person name="Bruce D."/>
            <person name="Goodwin L."/>
            <person name="Pitluck S."/>
            <person name="Munk A.C."/>
            <person name="Brettin T."/>
            <person name="Detter J.C."/>
            <person name="Han C."/>
            <person name="Tapia R."/>
            <person name="Larimer F."/>
            <person name="Land M."/>
            <person name="Hauser L."/>
            <person name="Kyrpides N."/>
            <person name="Mikhailova N."/>
            <person name="Nelson K.E."/>
            <person name="Gogarten J.P."/>
            <person name="Noll K.M."/>
        </authorList>
    </citation>
    <scope>NUCLEOTIDE SEQUENCE [LARGE SCALE GENOMIC DNA]</scope>
    <source>
        <strain evidence="9">ATCC BAA-489 / DSM 13996 / JCM 10882 / RKU-10</strain>
    </source>
</reference>
<dbReference type="PANTHER" id="PTHR46383:SF1">
    <property type="entry name" value="ASPARTATE AMINOTRANSFERASE"/>
    <property type="match status" value="1"/>
</dbReference>
<comment type="similarity">
    <text evidence="2 6">Belongs to the class-I pyridoxal-phosphate-dependent aminotransferase family.</text>
</comment>
<dbReference type="HOGENOM" id="CLU_017584_4_3_0"/>
<evidence type="ECO:0000256" key="4">
    <source>
        <dbReference type="ARBA" id="ARBA00022679"/>
    </source>
</evidence>
<dbReference type="EMBL" id="CP001839">
    <property type="protein sequence ID" value="ADA67195.1"/>
    <property type="molecule type" value="Genomic_DNA"/>
</dbReference>
<dbReference type="AlphaFoldDB" id="D2C8A9"/>
<feature type="domain" description="Aminotransferase class I/classII large" evidence="7">
    <location>
        <begin position="35"/>
        <end position="381"/>
    </location>
</feature>
<dbReference type="InterPro" id="IPR015422">
    <property type="entry name" value="PyrdxlP-dep_Trfase_small"/>
</dbReference>
<name>D2C8A9_THEP2</name>
<organism evidence="8 9">
    <name type="scientific">Thermotoga petrophila (strain ATCC BAA-489 / DSM 13996 / JCM 10882 / RKU-10)</name>
    <name type="common">Thermotoga naphthophila</name>
    <dbReference type="NCBI Taxonomy" id="590168"/>
    <lineage>
        <taxon>Bacteria</taxon>
        <taxon>Thermotogati</taxon>
        <taxon>Thermotogota</taxon>
        <taxon>Thermotogae</taxon>
        <taxon>Thermotogales</taxon>
        <taxon>Thermotogaceae</taxon>
        <taxon>Thermotoga</taxon>
    </lineage>
</organism>
<keyword evidence="3 6" id="KW-0032">Aminotransferase</keyword>
<dbReference type="GO" id="GO:0006520">
    <property type="term" value="P:amino acid metabolic process"/>
    <property type="evidence" value="ECO:0007669"/>
    <property type="project" value="InterPro"/>
</dbReference>
<protein>
    <recommendedName>
        <fullName evidence="6">Aminotransferase</fullName>
        <ecNumber evidence="6">2.6.1.-</ecNumber>
    </recommendedName>
</protein>
<keyword evidence="4 6" id="KW-0808">Transferase</keyword>
<dbReference type="RefSeq" id="WP_012896332.1">
    <property type="nucleotide sequence ID" value="NC_013642.1"/>
</dbReference>
<dbReference type="EC" id="2.6.1.-" evidence="6"/>
<dbReference type="InterPro" id="IPR015421">
    <property type="entry name" value="PyrdxlP-dep_Trfase_major"/>
</dbReference>
<evidence type="ECO:0000256" key="3">
    <source>
        <dbReference type="ARBA" id="ARBA00022576"/>
    </source>
</evidence>
<evidence type="ECO:0000313" key="8">
    <source>
        <dbReference type="EMBL" id="ADA67195.1"/>
    </source>
</evidence>
<dbReference type="NCBIfam" id="NF005744">
    <property type="entry name" value="PRK07568.1"/>
    <property type="match status" value="1"/>
</dbReference>
<proteinExistence type="inferred from homology"/>
<evidence type="ECO:0000256" key="5">
    <source>
        <dbReference type="ARBA" id="ARBA00022898"/>
    </source>
</evidence>
<dbReference type="Gene3D" id="3.40.640.10">
    <property type="entry name" value="Type I PLP-dependent aspartate aminotransferase-like (Major domain)"/>
    <property type="match status" value="1"/>
</dbReference>
<evidence type="ECO:0000256" key="1">
    <source>
        <dbReference type="ARBA" id="ARBA00001933"/>
    </source>
</evidence>
<evidence type="ECO:0000259" key="7">
    <source>
        <dbReference type="Pfam" id="PF00155"/>
    </source>
</evidence>
<accession>D2C8A9</accession>
<dbReference type="CDD" id="cd00609">
    <property type="entry name" value="AAT_like"/>
    <property type="match status" value="1"/>
</dbReference>
<dbReference type="Pfam" id="PF00155">
    <property type="entry name" value="Aminotran_1_2"/>
    <property type="match status" value="1"/>
</dbReference>
<dbReference type="InterPro" id="IPR015424">
    <property type="entry name" value="PyrdxlP-dep_Trfase"/>
</dbReference>
<evidence type="ECO:0000256" key="6">
    <source>
        <dbReference type="RuleBase" id="RU000481"/>
    </source>
</evidence>
<dbReference type="Proteomes" id="UP000000940">
    <property type="component" value="Chromosome"/>
</dbReference>
<dbReference type="InterPro" id="IPR004839">
    <property type="entry name" value="Aminotransferase_I/II_large"/>
</dbReference>
<keyword evidence="9" id="KW-1185">Reference proteome</keyword>